<dbReference type="EMBL" id="CAAJGR010000118">
    <property type="protein sequence ID" value="VHO04984.1"/>
    <property type="molecule type" value="Genomic_DNA"/>
</dbReference>
<dbReference type="Gene3D" id="2.40.50.540">
    <property type="match status" value="1"/>
</dbReference>
<gene>
    <name evidence="3" type="ORF">BAL341_2224</name>
</gene>
<dbReference type="InterPro" id="IPR033450">
    <property type="entry name" value="NlpE_C"/>
</dbReference>
<evidence type="ECO:0000259" key="2">
    <source>
        <dbReference type="Pfam" id="PF17185"/>
    </source>
</evidence>
<dbReference type="InterPro" id="IPR007298">
    <property type="entry name" value="Cu-R_lipoprotein_NlpE"/>
</dbReference>
<evidence type="ECO:0000313" key="3">
    <source>
        <dbReference type="EMBL" id="VHO04984.1"/>
    </source>
</evidence>
<dbReference type="Pfam" id="PF03724">
    <property type="entry name" value="META"/>
    <property type="match status" value="1"/>
</dbReference>
<proteinExistence type="predicted"/>
<dbReference type="InterPro" id="IPR038139">
    <property type="entry name" value="NlpE_C_sf"/>
</dbReference>
<dbReference type="InterPro" id="IPR053147">
    <property type="entry name" value="Hsp_HslJ-like"/>
</dbReference>
<dbReference type="InterPro" id="IPR038670">
    <property type="entry name" value="HslJ-like_sf"/>
</dbReference>
<dbReference type="AlphaFoldDB" id="A0A486XQW4"/>
<keyword evidence="3" id="KW-0449">Lipoprotein</keyword>
<dbReference type="Gene3D" id="2.40.128.270">
    <property type="match status" value="1"/>
</dbReference>
<evidence type="ECO:0000259" key="1">
    <source>
        <dbReference type="Pfam" id="PF03724"/>
    </source>
</evidence>
<dbReference type="PANTHER" id="PTHR35535">
    <property type="entry name" value="HEAT SHOCK PROTEIN HSLJ"/>
    <property type="match status" value="1"/>
</dbReference>
<reference evidence="3" key="1">
    <citation type="submission" date="2019-04" db="EMBL/GenBank/DDBJ databases">
        <authorList>
            <person name="Brambilla D."/>
        </authorList>
    </citation>
    <scope>NUCLEOTIDE SEQUENCE</scope>
    <source>
        <strain evidence="3">BAL1</strain>
    </source>
</reference>
<dbReference type="PROSITE" id="PS51257">
    <property type="entry name" value="PROKAR_LIPOPROTEIN"/>
    <property type="match status" value="1"/>
</dbReference>
<dbReference type="Gene3D" id="2.40.128.640">
    <property type="match status" value="1"/>
</dbReference>
<dbReference type="InterPro" id="IPR005184">
    <property type="entry name" value="DUF306_Meta_HslJ"/>
</dbReference>
<dbReference type="Pfam" id="PF04170">
    <property type="entry name" value="NlpE"/>
    <property type="match status" value="1"/>
</dbReference>
<dbReference type="Pfam" id="PF17185">
    <property type="entry name" value="NlpE_C"/>
    <property type="match status" value="1"/>
</dbReference>
<feature type="domain" description="DUF306" evidence="1">
    <location>
        <begin position="265"/>
        <end position="367"/>
    </location>
</feature>
<dbReference type="PANTHER" id="PTHR35535:SF1">
    <property type="entry name" value="HEAT SHOCK PROTEIN HSLJ"/>
    <property type="match status" value="1"/>
</dbReference>
<organism evidence="3">
    <name type="scientific">Rheinheimera sp. BAL341</name>
    <dbReference type="NCBI Taxonomy" id="1708203"/>
    <lineage>
        <taxon>Bacteria</taxon>
        <taxon>Pseudomonadati</taxon>
        <taxon>Pseudomonadota</taxon>
        <taxon>Gammaproteobacteria</taxon>
        <taxon>Chromatiales</taxon>
        <taxon>Chromatiaceae</taxon>
        <taxon>Rheinheimera</taxon>
    </lineage>
</organism>
<feature type="domain" description="NlpE C-terminal OB" evidence="2">
    <location>
        <begin position="173"/>
        <end position="256"/>
    </location>
</feature>
<sequence length="372" mass="42077">MKKRLIVTALLLSSCSHLPSERTAADLDTLIVPAKSEPTAAQPEDIVIENSETAESVATDFEHIFVDSDMTFSGTLPLPCADCPGISYHLNLYRDGRFEMRQEYLQRNQVNLIKGIWLLENRSLHLVNQQYTLPAFHFINNTTLTMLDLAGKPIVSNLQYQLSREPEVRKLDTRQAMLGLYRLQDNKATFQACNSGEVLDIANTQHHLPVMRQYQQDSRLSGNAVIGTLVGRKGQNEQANTLFIDKFEQFWPGAVCPDQVQPGKMQGIVWRAEKLASRYVPQQLNVRVMFEANDRLYGFAGCNNFNGNYKQRSSQLTVQPLISTRKFCADSSDLEQQFTQSLQSADRAEVNGDTLQLFKNNQLILQFKPAVN</sequence>
<name>A0A486XQW4_9GAMM</name>
<protein>
    <submittedName>
        <fullName evidence="3">Copper homeostasis protein CutF / Lipoprotein NlpE involeved in surface adhesion</fullName>
    </submittedName>
</protein>
<accession>A0A486XQW4</accession>